<dbReference type="PANTHER" id="PTHR37850">
    <property type="entry name" value="STRU PROTEIN"/>
    <property type="match status" value="1"/>
</dbReference>
<dbReference type="OrthoDB" id="9777844at2"/>
<accession>A0A0Q3I4N8</accession>
<sequence>MAAILTQPPHGAPAAGLSLAEALELREKAGKPVRVGLIGAGQMGTDIVVQISQMTGIEIAAVADIAPERVSEAAALAGRKGEVDSVSDEVGLEAARRKGRIAATTSLDLICRSPEVDVIIDATGNPEAGSRVALTAIAARKHIVMMNVEADITIGSYLAVEAAKAGVVYTLGAGDEPAAAMELINFIRAMGYPVVAAGKGKNNPFRIDAVPADYVEEATRRNMNPRMLVEFVDGSKTMVEMVAIANACGFVPDIPGMHGPAAPKDELQNYFCPKEEGGLLSRKGVVDFSVAKGVAPGVFAVAEMRHPRVRERMSDLHLGPGPYYSFFRPYHLTSLEVPLSAAAAVIFNQSHMRPLPVPTSEVGCVAKRDLAVGETLDAIGEYGYRGFALSRADAQARKALPIGLAQGATMTRPVRKGELITLADASPDERLKIVEVRRAQDAMTAALTSGATA</sequence>
<evidence type="ECO:0000313" key="4">
    <source>
        <dbReference type="Proteomes" id="UP000051562"/>
    </source>
</evidence>
<protein>
    <submittedName>
        <fullName evidence="2 3">Homoserine dehydrogenase</fullName>
    </submittedName>
</protein>
<dbReference type="Pfam" id="PF03447">
    <property type="entry name" value="NAD_binding_3"/>
    <property type="match status" value="1"/>
</dbReference>
<dbReference type="Proteomes" id="UP000190130">
    <property type="component" value="Unassembled WGS sequence"/>
</dbReference>
<dbReference type="EMBL" id="LMAR01000046">
    <property type="protein sequence ID" value="KQK29685.1"/>
    <property type="molecule type" value="Genomic_DNA"/>
</dbReference>
<evidence type="ECO:0000313" key="2">
    <source>
        <dbReference type="EMBL" id="KQK29685.1"/>
    </source>
</evidence>
<name>A0A0Q3I4N8_9HYPH</name>
<dbReference type="PANTHER" id="PTHR37850:SF2">
    <property type="entry name" value="SAF DOMAIN PROTEIN"/>
    <property type="match status" value="1"/>
</dbReference>
<dbReference type="InterPro" id="IPR048423">
    <property type="entry name" value="DRL_cat"/>
</dbReference>
<reference evidence="3 5" key="2">
    <citation type="submission" date="2017-02" db="EMBL/GenBank/DDBJ databases">
        <authorList>
            <person name="Peterson S.W."/>
        </authorList>
    </citation>
    <scope>NUCLEOTIDE SEQUENCE [LARGE SCALE GENOMIC DNA]</scope>
    <source>
        <strain evidence="3 5">DSM 9653</strain>
    </source>
</reference>
<organism evidence="2 4">
    <name type="scientific">Bosea thiooxidans</name>
    <dbReference type="NCBI Taxonomy" id="53254"/>
    <lineage>
        <taxon>Bacteria</taxon>
        <taxon>Pseudomonadati</taxon>
        <taxon>Pseudomonadota</taxon>
        <taxon>Alphaproteobacteria</taxon>
        <taxon>Hyphomicrobiales</taxon>
        <taxon>Boseaceae</taxon>
        <taxon>Bosea</taxon>
    </lineage>
</organism>
<dbReference type="AlphaFoldDB" id="A0A0Q3I4N8"/>
<evidence type="ECO:0000259" key="1">
    <source>
        <dbReference type="SMART" id="SM00858"/>
    </source>
</evidence>
<dbReference type="EMBL" id="FUYX01000002">
    <property type="protein sequence ID" value="SKB45935.1"/>
    <property type="molecule type" value="Genomic_DNA"/>
</dbReference>
<dbReference type="RefSeq" id="WP_055729129.1">
    <property type="nucleotide sequence ID" value="NZ_FUYX01000002.1"/>
</dbReference>
<dbReference type="Gene3D" id="3.40.50.720">
    <property type="entry name" value="NAD(P)-binding Rossmann-like Domain"/>
    <property type="match status" value="1"/>
</dbReference>
<reference evidence="2 4" key="1">
    <citation type="submission" date="2015-10" db="EMBL/GenBank/DDBJ databases">
        <title>Draft genome of Bosea thiooxidans.</title>
        <authorList>
            <person name="Wang X."/>
        </authorList>
    </citation>
    <scope>NUCLEOTIDE SEQUENCE [LARGE SCALE GENOMIC DNA]</scope>
    <source>
        <strain evidence="2 4">CGMCC 9174</strain>
    </source>
</reference>
<dbReference type="STRING" id="53254.SAMN05660750_00796"/>
<dbReference type="GO" id="GO:0016491">
    <property type="term" value="F:oxidoreductase activity"/>
    <property type="evidence" value="ECO:0007669"/>
    <property type="project" value="InterPro"/>
</dbReference>
<dbReference type="SMART" id="SM00858">
    <property type="entry name" value="SAF"/>
    <property type="match status" value="1"/>
</dbReference>
<dbReference type="Pfam" id="PF08666">
    <property type="entry name" value="SAF"/>
    <property type="match status" value="1"/>
</dbReference>
<dbReference type="InterPro" id="IPR013974">
    <property type="entry name" value="SAF"/>
</dbReference>
<gene>
    <name evidence="2" type="ORF">ARD30_16815</name>
    <name evidence="3" type="ORF">SAMN05660750_00796</name>
</gene>
<keyword evidence="4" id="KW-1185">Reference proteome</keyword>
<dbReference type="Proteomes" id="UP000051562">
    <property type="component" value="Unassembled WGS sequence"/>
</dbReference>
<dbReference type="GO" id="GO:0050661">
    <property type="term" value="F:NADP binding"/>
    <property type="evidence" value="ECO:0007669"/>
    <property type="project" value="InterPro"/>
</dbReference>
<feature type="domain" description="SAF" evidence="1">
    <location>
        <begin position="361"/>
        <end position="426"/>
    </location>
</feature>
<evidence type="ECO:0000313" key="3">
    <source>
        <dbReference type="EMBL" id="SKB45935.1"/>
    </source>
</evidence>
<dbReference type="SUPFAM" id="SSF51735">
    <property type="entry name" value="NAD(P)-binding Rossmann-fold domains"/>
    <property type="match status" value="1"/>
</dbReference>
<evidence type="ECO:0000313" key="5">
    <source>
        <dbReference type="Proteomes" id="UP000190130"/>
    </source>
</evidence>
<proteinExistence type="predicted"/>
<dbReference type="InterPro" id="IPR005106">
    <property type="entry name" value="Asp/hSer_DH_NAD-bd"/>
</dbReference>
<dbReference type="CDD" id="cd11616">
    <property type="entry name" value="SAF_DH_OX_like"/>
    <property type="match status" value="1"/>
</dbReference>
<dbReference type="InterPro" id="IPR036291">
    <property type="entry name" value="NAD(P)-bd_dom_sf"/>
</dbReference>
<dbReference type="Pfam" id="PF21135">
    <property type="entry name" value="DRL_cat"/>
    <property type="match status" value="1"/>
</dbReference>